<evidence type="ECO:0000256" key="1">
    <source>
        <dbReference type="SAM" id="SignalP"/>
    </source>
</evidence>
<name>A0A9P1J2B8_9PELO</name>
<proteinExistence type="predicted"/>
<evidence type="ECO:0008006" key="4">
    <source>
        <dbReference type="Google" id="ProtNLM"/>
    </source>
</evidence>
<feature type="signal peptide" evidence="1">
    <location>
        <begin position="1"/>
        <end position="20"/>
    </location>
</feature>
<evidence type="ECO:0000313" key="3">
    <source>
        <dbReference type="Proteomes" id="UP001152747"/>
    </source>
</evidence>
<comment type="caution">
    <text evidence="2">The sequence shown here is derived from an EMBL/GenBank/DDBJ whole genome shotgun (WGS) entry which is preliminary data.</text>
</comment>
<sequence>MLLFSSIFFCFSILVTFIKSEETKVGVPGTECLFGGICSGGSVCIDILCLCVDGQREWNYECVENDVYEKFEKEHQATTNVVTSSLATIGLAGHACGMGGVCRPSTKCIDGTCKCSQGYNPSFGECVRDLSVPRQLPREFKPDFKSLLRFPS</sequence>
<dbReference type="EMBL" id="CANHGI010000006">
    <property type="protein sequence ID" value="CAI5454463.1"/>
    <property type="molecule type" value="Genomic_DNA"/>
</dbReference>
<protein>
    <recommendedName>
        <fullName evidence="4">EB domain-containing protein</fullName>
    </recommendedName>
</protein>
<gene>
    <name evidence="2" type="ORF">CAMP_LOCUS17100</name>
</gene>
<keyword evidence="3" id="KW-1185">Reference proteome</keyword>
<accession>A0A9P1J2B8</accession>
<dbReference type="OrthoDB" id="5798795at2759"/>
<feature type="chain" id="PRO_5040343173" description="EB domain-containing protein" evidence="1">
    <location>
        <begin position="21"/>
        <end position="152"/>
    </location>
</feature>
<evidence type="ECO:0000313" key="2">
    <source>
        <dbReference type="EMBL" id="CAI5454463.1"/>
    </source>
</evidence>
<keyword evidence="1" id="KW-0732">Signal</keyword>
<dbReference type="Proteomes" id="UP001152747">
    <property type="component" value="Unassembled WGS sequence"/>
</dbReference>
<organism evidence="2 3">
    <name type="scientific">Caenorhabditis angaria</name>
    <dbReference type="NCBI Taxonomy" id="860376"/>
    <lineage>
        <taxon>Eukaryota</taxon>
        <taxon>Metazoa</taxon>
        <taxon>Ecdysozoa</taxon>
        <taxon>Nematoda</taxon>
        <taxon>Chromadorea</taxon>
        <taxon>Rhabditida</taxon>
        <taxon>Rhabditina</taxon>
        <taxon>Rhabditomorpha</taxon>
        <taxon>Rhabditoidea</taxon>
        <taxon>Rhabditidae</taxon>
        <taxon>Peloderinae</taxon>
        <taxon>Caenorhabditis</taxon>
    </lineage>
</organism>
<reference evidence="2" key="1">
    <citation type="submission" date="2022-11" db="EMBL/GenBank/DDBJ databases">
        <authorList>
            <person name="Kikuchi T."/>
        </authorList>
    </citation>
    <scope>NUCLEOTIDE SEQUENCE</scope>
    <source>
        <strain evidence="2">PS1010</strain>
    </source>
</reference>
<dbReference type="AlphaFoldDB" id="A0A9P1J2B8"/>